<dbReference type="EMBL" id="JACHEB010000023">
    <property type="protein sequence ID" value="MBB5331890.1"/>
    <property type="molecule type" value="Genomic_DNA"/>
</dbReference>
<dbReference type="Proteomes" id="UP000535182">
    <property type="component" value="Unassembled WGS sequence"/>
</dbReference>
<evidence type="ECO:0000313" key="2">
    <source>
        <dbReference type="Proteomes" id="UP000535182"/>
    </source>
</evidence>
<comment type="caution">
    <text evidence="1">The sequence shown here is derived from an EMBL/GenBank/DDBJ whole genome shotgun (WGS) entry which is preliminary data.</text>
</comment>
<evidence type="ECO:0000313" key="1">
    <source>
        <dbReference type="EMBL" id="MBB5331890.1"/>
    </source>
</evidence>
<proteinExistence type="predicted"/>
<feature type="non-terminal residue" evidence="1">
    <location>
        <position position="1"/>
    </location>
</feature>
<reference evidence="1 2" key="1">
    <citation type="submission" date="2020-08" db="EMBL/GenBank/DDBJ databases">
        <title>Genomic Encyclopedia of Type Strains, Phase IV (KMG-V): Genome sequencing to study the core and pangenomes of soil and plant-associated prokaryotes.</title>
        <authorList>
            <person name="Whitman W."/>
        </authorList>
    </citation>
    <scope>NUCLEOTIDE SEQUENCE [LARGE SCALE GENOMIC DNA]</scope>
    <source>
        <strain evidence="1 2">X5P2</strain>
    </source>
</reference>
<protein>
    <submittedName>
        <fullName evidence="1">Uncharacterized protein</fullName>
    </submittedName>
</protein>
<keyword evidence="2" id="KW-1185">Reference proteome</keyword>
<organism evidence="1 2">
    <name type="scientific">Tunturiibacter gelidiferens</name>
    <dbReference type="NCBI Taxonomy" id="3069689"/>
    <lineage>
        <taxon>Bacteria</taxon>
        <taxon>Pseudomonadati</taxon>
        <taxon>Acidobacteriota</taxon>
        <taxon>Terriglobia</taxon>
        <taxon>Terriglobales</taxon>
        <taxon>Acidobacteriaceae</taxon>
        <taxon>Tunturiibacter</taxon>
    </lineage>
</organism>
<sequence length="138" mass="15642">FRQIKRNGKSIFVIYLGDHDPSGVAIEKDLCEKVHANFSIKRIAIHGADIRLFNLPPLRVKVSDSRSDAFIQNHGPDCVELDALPANELRSRIRDTVHSLMDRTKWERAIEVEKAEMASIISSMELWNKLPVDDVPPA</sequence>
<dbReference type="AlphaFoldDB" id="A0A9X0QKD0"/>
<gene>
    <name evidence="1" type="ORF">HDF14_005542</name>
</gene>
<accession>A0A9X0QKD0</accession>
<name>A0A9X0QKD0_9BACT</name>